<name>A0A1R4J1P8_9ACTN</name>
<reference evidence="5 6" key="1">
    <citation type="submission" date="2017-02" db="EMBL/GenBank/DDBJ databases">
        <authorList>
            <person name="Peterson S.W."/>
        </authorList>
    </citation>
    <scope>NUCLEOTIDE SEQUENCE [LARGE SCALE GENOMIC DNA]</scope>
    <source>
        <strain evidence="5 6">LSP_Lj1</strain>
    </source>
</reference>
<dbReference type="PANTHER" id="PTHR33393">
    <property type="entry name" value="POLYGLUTAMINE SYNTHESIS ACCESSORY PROTEIN RV0574C-RELATED"/>
    <property type="match status" value="1"/>
</dbReference>
<dbReference type="SUPFAM" id="SSF56300">
    <property type="entry name" value="Metallo-dependent phosphatases"/>
    <property type="match status" value="1"/>
</dbReference>
<protein>
    <submittedName>
        <fullName evidence="5">CapA protein</fullName>
    </submittedName>
</protein>
<feature type="signal peptide" evidence="3">
    <location>
        <begin position="1"/>
        <end position="18"/>
    </location>
</feature>
<dbReference type="InterPro" id="IPR052169">
    <property type="entry name" value="CW_Biosynth-Accessory"/>
</dbReference>
<evidence type="ECO:0000313" key="6">
    <source>
        <dbReference type="Proteomes" id="UP000188342"/>
    </source>
</evidence>
<dbReference type="STRING" id="1255658.FM114_05015"/>
<dbReference type="AlphaFoldDB" id="A0A1R4J1P8"/>
<dbReference type="EMBL" id="FUKQ01000018">
    <property type="protein sequence ID" value="SJN26002.1"/>
    <property type="molecule type" value="Genomic_DNA"/>
</dbReference>
<sequence>MPRRLMACLLTTTSLALAACGGPEPAASTAPAAPAPATTAAAPATSDAPATKPLTATPVAIPQRQGDELLLAFAGDANAFKAAADSTEQGLGEAGRLLKAADWSMVNLETALADDQEGLTKQPKLYTFLTGRAFPQMLQREGVDLVSLANNHAMDFGVEGMKRTLKIRQDSELPMIGVGASQDDAFRPWTGEVHGRQVVALVGNDILESNMDWRPRDGRPGVAMVKTEEGFQTLVDGVAAQRREHPEAVVVVFMHWGVDYQVCTTGRQEKMAKKLADAGASIVVGTHAHRVQRAETIGSTYVAYGLGNFNFYSDRASTRETGVLTVHVPRSGAPTAEWAPGRIVDGRPVMLTGAEAEAARERWAGLRGGC</sequence>
<dbReference type="SMART" id="SM00854">
    <property type="entry name" value="PGA_cap"/>
    <property type="match status" value="1"/>
</dbReference>
<accession>A0A1R4J1P8</accession>
<dbReference type="OrthoDB" id="9799970at2"/>
<proteinExistence type="inferred from homology"/>
<dbReference type="InterPro" id="IPR019079">
    <property type="entry name" value="Capsule_synth_CapA"/>
</dbReference>
<keyword evidence="6" id="KW-1185">Reference proteome</keyword>
<dbReference type="Gene3D" id="3.60.21.10">
    <property type="match status" value="1"/>
</dbReference>
<comment type="similarity">
    <text evidence="1">Belongs to the CapA family.</text>
</comment>
<evidence type="ECO:0000259" key="4">
    <source>
        <dbReference type="SMART" id="SM00854"/>
    </source>
</evidence>
<keyword evidence="3" id="KW-0732">Signal</keyword>
<evidence type="ECO:0000256" key="2">
    <source>
        <dbReference type="SAM" id="MobiDB-lite"/>
    </source>
</evidence>
<dbReference type="InterPro" id="IPR029052">
    <property type="entry name" value="Metallo-depent_PP-like"/>
</dbReference>
<feature type="compositionally biased region" description="Low complexity" evidence="2">
    <location>
        <begin position="22"/>
        <end position="51"/>
    </location>
</feature>
<dbReference type="PANTHER" id="PTHR33393:SF11">
    <property type="entry name" value="POLYGLUTAMINE SYNTHESIS ACCESSORY PROTEIN RV0574C-RELATED"/>
    <property type="match status" value="1"/>
</dbReference>
<dbReference type="RefSeq" id="WP_094764084.1">
    <property type="nucleotide sequence ID" value="NZ_FUKQ01000018.1"/>
</dbReference>
<dbReference type="Pfam" id="PF09587">
    <property type="entry name" value="PGA_cap"/>
    <property type="match status" value="1"/>
</dbReference>
<evidence type="ECO:0000256" key="1">
    <source>
        <dbReference type="ARBA" id="ARBA00005662"/>
    </source>
</evidence>
<evidence type="ECO:0000256" key="3">
    <source>
        <dbReference type="SAM" id="SignalP"/>
    </source>
</evidence>
<feature type="chain" id="PRO_5039384974" evidence="3">
    <location>
        <begin position="19"/>
        <end position="370"/>
    </location>
</feature>
<dbReference type="CDD" id="cd07381">
    <property type="entry name" value="MPP_CapA"/>
    <property type="match status" value="1"/>
</dbReference>
<feature type="region of interest" description="Disordered" evidence="2">
    <location>
        <begin position="22"/>
        <end position="53"/>
    </location>
</feature>
<feature type="domain" description="Capsule synthesis protein CapA" evidence="4">
    <location>
        <begin position="70"/>
        <end position="313"/>
    </location>
</feature>
<dbReference type="PROSITE" id="PS51257">
    <property type="entry name" value="PROKAR_LIPOPROTEIN"/>
    <property type="match status" value="1"/>
</dbReference>
<dbReference type="Proteomes" id="UP000188342">
    <property type="component" value="Unassembled WGS sequence"/>
</dbReference>
<organism evidence="5 6">
    <name type="scientific">Luteococcus japonicus LSP_Lj1</name>
    <dbReference type="NCBI Taxonomy" id="1255658"/>
    <lineage>
        <taxon>Bacteria</taxon>
        <taxon>Bacillati</taxon>
        <taxon>Actinomycetota</taxon>
        <taxon>Actinomycetes</taxon>
        <taxon>Propionibacteriales</taxon>
        <taxon>Propionibacteriaceae</taxon>
        <taxon>Luteococcus</taxon>
    </lineage>
</organism>
<gene>
    <name evidence="5" type="ORF">FM114_05015</name>
</gene>
<evidence type="ECO:0000313" key="5">
    <source>
        <dbReference type="EMBL" id="SJN26002.1"/>
    </source>
</evidence>